<evidence type="ECO:0000259" key="1">
    <source>
        <dbReference type="Pfam" id="PF01471"/>
    </source>
</evidence>
<dbReference type="Gene3D" id="1.10.101.10">
    <property type="entry name" value="PGBD-like superfamily/PGBD"/>
    <property type="match status" value="2"/>
</dbReference>
<dbReference type="Pfam" id="PF01471">
    <property type="entry name" value="PG_binding_1"/>
    <property type="match status" value="2"/>
</dbReference>
<sequence length="205" mass="22651">MDSLRGQIAFKQYGEVQHNFNNDNKRLIILPKNAGPRKTIEEPIAIVENQPKEPAPQDLLKYGSRGEAVKQLQQKLNATGLFTLTVDGIFGKKTEYAVRDFQQRKGLSVDGIAGPQTFAKLAPAQQKPVQGKKKPSSKAIVSYPGHLIKKGSNDKENIKRIQRAVGVEADGIFGSKTEAAVKAYQKRKKLKQDGIVGPATWEKLF</sequence>
<dbReference type="PANTHER" id="PTHR41533:SF1">
    <property type="entry name" value="L,D-TRANSPEPTIDASE YCBB-RELATED"/>
    <property type="match status" value="1"/>
</dbReference>
<evidence type="ECO:0000313" key="2">
    <source>
        <dbReference type="EMBL" id="KZE64696.1"/>
    </source>
</evidence>
<gene>
    <name evidence="2" type="ORF">AWM68_11205</name>
</gene>
<reference evidence="3" key="1">
    <citation type="submission" date="2016-01" db="EMBL/GenBank/DDBJ databases">
        <title>Draft genome of Chromobacterium sp. F49.</title>
        <authorList>
            <person name="Hong K.W."/>
        </authorList>
    </citation>
    <scope>NUCLEOTIDE SEQUENCE [LARGE SCALE GENOMIC DNA]</scope>
    <source>
        <strain evidence="3">P7IIIA</strain>
    </source>
</reference>
<dbReference type="InterPro" id="IPR002477">
    <property type="entry name" value="Peptidoglycan-bd-like"/>
</dbReference>
<dbReference type="InterPro" id="IPR036365">
    <property type="entry name" value="PGBD-like_sf"/>
</dbReference>
<dbReference type="SUPFAM" id="SSF47090">
    <property type="entry name" value="PGBD-like"/>
    <property type="match status" value="2"/>
</dbReference>
<feature type="domain" description="Peptidoglycan binding-like" evidence="1">
    <location>
        <begin position="168"/>
        <end position="204"/>
    </location>
</feature>
<organism evidence="2 3">
    <name type="scientific">Fictibacillus phosphorivorans</name>
    <dbReference type="NCBI Taxonomy" id="1221500"/>
    <lineage>
        <taxon>Bacteria</taxon>
        <taxon>Bacillati</taxon>
        <taxon>Bacillota</taxon>
        <taxon>Bacilli</taxon>
        <taxon>Bacillales</taxon>
        <taxon>Fictibacillaceae</taxon>
        <taxon>Fictibacillus</taxon>
    </lineage>
</organism>
<keyword evidence="3" id="KW-1185">Reference proteome</keyword>
<name>A0A163Q886_9BACL</name>
<comment type="caution">
    <text evidence="2">The sequence shown here is derived from an EMBL/GenBank/DDBJ whole genome shotgun (WGS) entry which is preliminary data.</text>
</comment>
<dbReference type="InterPro" id="IPR036366">
    <property type="entry name" value="PGBDSf"/>
</dbReference>
<protein>
    <recommendedName>
        <fullName evidence="1">Peptidoglycan binding-like domain-containing protein</fullName>
    </recommendedName>
</protein>
<evidence type="ECO:0000313" key="3">
    <source>
        <dbReference type="Proteomes" id="UP000076567"/>
    </source>
</evidence>
<dbReference type="PANTHER" id="PTHR41533">
    <property type="entry name" value="L,D-TRANSPEPTIDASE HI_1667-RELATED"/>
    <property type="match status" value="1"/>
</dbReference>
<accession>A0A163Q886</accession>
<feature type="domain" description="Peptidoglycan binding-like" evidence="1">
    <location>
        <begin position="65"/>
        <end position="121"/>
    </location>
</feature>
<dbReference type="Proteomes" id="UP000076567">
    <property type="component" value="Unassembled WGS sequence"/>
</dbReference>
<proteinExistence type="predicted"/>
<dbReference type="InterPro" id="IPR052905">
    <property type="entry name" value="LD-transpeptidase_YkuD-like"/>
</dbReference>
<dbReference type="EMBL" id="LRFC01000037">
    <property type="protein sequence ID" value="KZE64696.1"/>
    <property type="molecule type" value="Genomic_DNA"/>
</dbReference>
<dbReference type="AlphaFoldDB" id="A0A163Q886"/>